<keyword evidence="1" id="KW-1133">Transmembrane helix</keyword>
<reference evidence="2 3" key="1">
    <citation type="journal article" date="2019" name="Int. J. Syst. Evol. Microbiol.">
        <title>Limnobaculum parvum gen. nov., sp. nov., isolated from a freshwater lake.</title>
        <authorList>
            <person name="Baek C."/>
            <person name="Shin S.K."/>
            <person name="Yi H."/>
        </authorList>
    </citation>
    <scope>NUCLEOTIDE SEQUENCE [LARGE SCALE GENOMIC DNA]</scope>
    <source>
        <strain evidence="2 3">HYN0051</strain>
    </source>
</reference>
<dbReference type="OrthoDB" id="1425703at2"/>
<dbReference type="EMBL" id="CP029185">
    <property type="protein sequence ID" value="AWH88219.1"/>
    <property type="molecule type" value="Genomic_DNA"/>
</dbReference>
<dbReference type="PANTHER" id="PTHR41260">
    <property type="entry name" value="PROTEIN ECSC"/>
    <property type="match status" value="1"/>
</dbReference>
<protein>
    <submittedName>
        <fullName evidence="2">EcsC family protein</fullName>
    </submittedName>
</protein>
<dbReference type="Proteomes" id="UP000244908">
    <property type="component" value="Chromosome"/>
</dbReference>
<accession>A0A2Y9TXJ7</accession>
<organism evidence="2 3">
    <name type="scientific">Limnobaculum parvum</name>
    <dbReference type="NCBI Taxonomy" id="2172103"/>
    <lineage>
        <taxon>Bacteria</taxon>
        <taxon>Pseudomonadati</taxon>
        <taxon>Pseudomonadota</taxon>
        <taxon>Gammaproteobacteria</taxon>
        <taxon>Enterobacterales</taxon>
        <taxon>Budviciaceae</taxon>
        <taxon>Limnobaculum</taxon>
    </lineage>
</organism>
<evidence type="ECO:0000256" key="1">
    <source>
        <dbReference type="SAM" id="Phobius"/>
    </source>
</evidence>
<evidence type="ECO:0000313" key="3">
    <source>
        <dbReference type="Proteomes" id="UP000244908"/>
    </source>
</evidence>
<dbReference type="Pfam" id="PF12787">
    <property type="entry name" value="EcsC"/>
    <property type="match status" value="1"/>
</dbReference>
<gene>
    <name evidence="2" type="ORF">HYN51_06385</name>
</gene>
<feature type="transmembrane region" description="Helical" evidence="1">
    <location>
        <begin position="60"/>
        <end position="79"/>
    </location>
</feature>
<dbReference type="RefSeq" id="WP_108900294.1">
    <property type="nucleotide sequence ID" value="NZ_CP029185.2"/>
</dbReference>
<keyword evidence="1" id="KW-0812">Transmembrane</keyword>
<keyword evidence="1" id="KW-0472">Membrane</keyword>
<name>A0A2Y9TXJ7_9GAMM</name>
<dbReference type="KEGG" id="lpv:HYN51_06385"/>
<sequence>MKNSLTIATIQQALDWAYDKAVNGVKGLDTAQEIAESYMKEGNSPINNANSLIRWQNSKAITSGFITGLGGVMVMPVALPANITSVLYIQLRMIAAIAYMGGYDLKDDKVRTIVYACLCGSAVSDILKRAGVDVGKKLTLSTIKNMSGAIITKINQAVGFRLLTKFGSKGVINLGKLVPVVGGVIGGTLDGVTTNIIGNTARNQFLKDDDNTERYETKNNSACIDD</sequence>
<dbReference type="PANTHER" id="PTHR41260:SF1">
    <property type="entry name" value="PROTEIN ECSC"/>
    <property type="match status" value="1"/>
</dbReference>
<keyword evidence="3" id="KW-1185">Reference proteome</keyword>
<dbReference type="InterPro" id="IPR024787">
    <property type="entry name" value="EcsC"/>
</dbReference>
<evidence type="ECO:0000313" key="2">
    <source>
        <dbReference type="EMBL" id="AWH88219.1"/>
    </source>
</evidence>
<proteinExistence type="predicted"/>
<dbReference type="AlphaFoldDB" id="A0A2Y9TXJ7"/>